<proteinExistence type="predicted"/>
<dbReference type="SUPFAM" id="SSF53474">
    <property type="entry name" value="alpha/beta-Hydrolases"/>
    <property type="match status" value="1"/>
</dbReference>
<keyword evidence="6" id="KW-1185">Reference proteome</keyword>
<dbReference type="GO" id="GO:0008239">
    <property type="term" value="F:dipeptidyl-peptidase activity"/>
    <property type="evidence" value="ECO:0007669"/>
    <property type="project" value="TreeGrafter"/>
</dbReference>
<gene>
    <name evidence="5" type="ORF">IF129_04390</name>
</gene>
<dbReference type="PANTHER" id="PTHR11010:SF38">
    <property type="entry name" value="LYSOSOMAL PRO-X CARBOXYPEPTIDASE"/>
    <property type="match status" value="1"/>
</dbReference>
<dbReference type="PANTHER" id="PTHR11010">
    <property type="entry name" value="PROTEASE S28 PRO-X CARBOXYPEPTIDASE-RELATED"/>
    <property type="match status" value="1"/>
</dbReference>
<dbReference type="GO" id="GO:0004177">
    <property type="term" value="F:aminopeptidase activity"/>
    <property type="evidence" value="ECO:0007669"/>
    <property type="project" value="UniProtKB-KW"/>
</dbReference>
<organism evidence="5 6">
    <name type="scientific">Streptomyces chumphonensis</name>
    <dbReference type="NCBI Taxonomy" id="1214925"/>
    <lineage>
        <taxon>Bacteria</taxon>
        <taxon>Bacillati</taxon>
        <taxon>Actinomycetota</taxon>
        <taxon>Actinomycetes</taxon>
        <taxon>Kitasatosporales</taxon>
        <taxon>Streptomycetaceae</taxon>
        <taxon>Streptomyces</taxon>
    </lineage>
</organism>
<evidence type="ECO:0000256" key="2">
    <source>
        <dbReference type="ARBA" id="ARBA00022729"/>
    </source>
</evidence>
<reference evidence="5" key="1">
    <citation type="submission" date="2020-09" db="EMBL/GenBank/DDBJ databases">
        <title>Secondary metabolite and genome analysis of marine Streptomyces chumphonensis KK1-2T.</title>
        <authorList>
            <person name="Phongsopitanun W."/>
            <person name="Kanchanasin P."/>
            <person name="Pittayakhajonwut P."/>
            <person name="Suwanborirux K."/>
            <person name="Tanasupawat S."/>
        </authorList>
    </citation>
    <scope>NUCLEOTIDE SEQUENCE</scope>
    <source>
        <strain evidence="5">KK1-2</strain>
    </source>
</reference>
<feature type="chain" id="PRO_5037088618" evidence="4">
    <location>
        <begin position="26"/>
        <end position="481"/>
    </location>
</feature>
<sequence>MRAALRWVLALAVLIGTASTGTASAGAVTTAEPGVPDVKDRILDIDGMRLIEEKPVSGYRFFVLGYQQPVDHRRPWKGTFEQRISLLHKSEDRPTVFFTSGYGLNTNPARSEPTRIADANQVSMEYRFFTPSRPEPADWSKLDIWQAASDQHRIHTALDDIYDRNWISTGGSKGGMTATYYRRFYPNDMDGTVAYVAPNNTNVRNNTAYDRFFRNVATEECRERLNGIQREAFLRRDEMVNRYEKWAEDGGYTFELYETPDRAFEVVVLDFVWAYFQYQDEADCLDAPAADATTDELYDYIDQISGFAFYTDQGMLPYTPYYYQAATELGYPTLRTPSHLRGLLRYPDVYHPSNAVPDDIPMPRFDRYAMKDIDRWVRWRSSEMLFVNGENDPWGAEPFRVGPRADDSFVFTAPGANHGANIAALTEDERATATDAVLRWAGVADESGPSARSAGGDAAPLAPYDAKLDTPMVERTPIGLP</sequence>
<keyword evidence="1" id="KW-0645">Protease</keyword>
<dbReference type="RefSeq" id="WP_191208036.1">
    <property type="nucleotide sequence ID" value="NZ_BAABKL010000039.1"/>
</dbReference>
<protein>
    <submittedName>
        <fullName evidence="5">Aminopeptidase</fullName>
    </submittedName>
</protein>
<dbReference type="Proteomes" id="UP000632289">
    <property type="component" value="Unassembled WGS sequence"/>
</dbReference>
<keyword evidence="3" id="KW-0378">Hydrolase</keyword>
<comment type="caution">
    <text evidence="5">The sequence shown here is derived from an EMBL/GenBank/DDBJ whole genome shotgun (WGS) entry which is preliminary data.</text>
</comment>
<dbReference type="GO" id="GO:0006508">
    <property type="term" value="P:proteolysis"/>
    <property type="evidence" value="ECO:0007669"/>
    <property type="project" value="UniProtKB-KW"/>
</dbReference>
<keyword evidence="2 4" id="KW-0732">Signal</keyword>
<dbReference type="EMBL" id="JACXYU010000001">
    <property type="protein sequence ID" value="MBD3930805.1"/>
    <property type="molecule type" value="Genomic_DNA"/>
</dbReference>
<evidence type="ECO:0000256" key="4">
    <source>
        <dbReference type="SAM" id="SignalP"/>
    </source>
</evidence>
<evidence type="ECO:0000256" key="3">
    <source>
        <dbReference type="ARBA" id="ARBA00022801"/>
    </source>
</evidence>
<dbReference type="AlphaFoldDB" id="A0A927EVT1"/>
<dbReference type="Gene3D" id="3.40.50.1820">
    <property type="entry name" value="alpha/beta hydrolase"/>
    <property type="match status" value="1"/>
</dbReference>
<evidence type="ECO:0000256" key="1">
    <source>
        <dbReference type="ARBA" id="ARBA00022670"/>
    </source>
</evidence>
<dbReference type="Pfam" id="PF05576">
    <property type="entry name" value="Peptidase_S37"/>
    <property type="match status" value="1"/>
</dbReference>
<name>A0A927EVT1_9ACTN</name>
<dbReference type="InterPro" id="IPR029058">
    <property type="entry name" value="AB_hydrolase_fold"/>
</dbReference>
<feature type="signal peptide" evidence="4">
    <location>
        <begin position="1"/>
        <end position="25"/>
    </location>
</feature>
<dbReference type="InterPro" id="IPR008761">
    <property type="entry name" value="Peptidase_S37"/>
</dbReference>
<accession>A0A927EVT1</accession>
<keyword evidence="5" id="KW-0031">Aminopeptidase</keyword>
<evidence type="ECO:0000313" key="5">
    <source>
        <dbReference type="EMBL" id="MBD3930805.1"/>
    </source>
</evidence>
<evidence type="ECO:0000313" key="6">
    <source>
        <dbReference type="Proteomes" id="UP000632289"/>
    </source>
</evidence>